<reference evidence="3 4" key="1">
    <citation type="submission" date="2018-09" db="EMBL/GenBank/DDBJ databases">
        <authorList>
            <person name="Grouzdev D.S."/>
            <person name="Krutkina M.S."/>
        </authorList>
    </citation>
    <scope>NUCLEOTIDE SEQUENCE [LARGE SCALE GENOMIC DNA]</scope>
    <source>
        <strain evidence="3 4">RmlP001</strain>
    </source>
</reference>
<dbReference type="AlphaFoldDB" id="A0A4Q2R587"/>
<comment type="caution">
    <text evidence="3">The sequence shown here is derived from an EMBL/GenBank/DDBJ whole genome shotgun (WGS) entry which is preliminary data.</text>
</comment>
<keyword evidence="1" id="KW-0472">Membrane</keyword>
<dbReference type="Proteomes" id="UP000289411">
    <property type="component" value="Unassembled WGS sequence"/>
</dbReference>
<dbReference type="OrthoDB" id="7189296at2"/>
<feature type="domain" description="TadE-like" evidence="2">
    <location>
        <begin position="12"/>
        <end position="50"/>
    </location>
</feature>
<feature type="transmembrane region" description="Helical" evidence="1">
    <location>
        <begin position="20"/>
        <end position="39"/>
    </location>
</feature>
<dbReference type="InterPro" id="IPR012495">
    <property type="entry name" value="TadE-like_dom"/>
</dbReference>
<protein>
    <submittedName>
        <fullName evidence="3">Pilus assembly protein</fullName>
    </submittedName>
</protein>
<evidence type="ECO:0000313" key="4">
    <source>
        <dbReference type="Proteomes" id="UP000289411"/>
    </source>
</evidence>
<evidence type="ECO:0000313" key="3">
    <source>
        <dbReference type="EMBL" id="RYB01695.1"/>
    </source>
</evidence>
<evidence type="ECO:0000259" key="2">
    <source>
        <dbReference type="Pfam" id="PF07811"/>
    </source>
</evidence>
<sequence>MARPSFRSASHGAVAVEFALLLPVMVAMLFGSISAASLVRASMKIWNVAQAIGDLVAQQTSLSAAQMNDFCKGGALTLAPLSGGFTATVASVTYVAGGSRVVNWQDTTCGGTAMANALALGTPYTPNAGDSVIVAQATYVYSFPPSYILPPSFTFTRTTYSRPRAGTAVVHS</sequence>
<dbReference type="RefSeq" id="WP_129221935.1">
    <property type="nucleotide sequence ID" value="NZ_QYBC01000031.1"/>
</dbReference>
<gene>
    <name evidence="3" type="ORF">D3272_24890</name>
</gene>
<evidence type="ECO:0000256" key="1">
    <source>
        <dbReference type="SAM" id="Phobius"/>
    </source>
</evidence>
<dbReference type="Pfam" id="PF07811">
    <property type="entry name" value="TadE"/>
    <property type="match status" value="1"/>
</dbReference>
<keyword evidence="1" id="KW-1133">Transmembrane helix</keyword>
<keyword evidence="1" id="KW-0812">Transmembrane</keyword>
<keyword evidence="4" id="KW-1185">Reference proteome</keyword>
<accession>A0A4Q2R587</accession>
<reference evidence="3 4" key="2">
    <citation type="submission" date="2019-02" db="EMBL/GenBank/DDBJ databases">
        <title>'Lichenibacterium ramalinii' gen. nov. sp. nov., 'Lichenibacterium minor' gen. nov. sp. nov.</title>
        <authorList>
            <person name="Pankratov T."/>
        </authorList>
    </citation>
    <scope>NUCLEOTIDE SEQUENCE [LARGE SCALE GENOMIC DNA]</scope>
    <source>
        <strain evidence="3 4">RmlP001</strain>
    </source>
</reference>
<proteinExistence type="predicted"/>
<dbReference type="EMBL" id="QYBC01000031">
    <property type="protein sequence ID" value="RYB01695.1"/>
    <property type="molecule type" value="Genomic_DNA"/>
</dbReference>
<name>A0A4Q2R587_9HYPH</name>
<organism evidence="3 4">
    <name type="scientific">Lichenibacterium ramalinae</name>
    <dbReference type="NCBI Taxonomy" id="2316527"/>
    <lineage>
        <taxon>Bacteria</taxon>
        <taxon>Pseudomonadati</taxon>
        <taxon>Pseudomonadota</taxon>
        <taxon>Alphaproteobacteria</taxon>
        <taxon>Hyphomicrobiales</taxon>
        <taxon>Lichenihabitantaceae</taxon>
        <taxon>Lichenibacterium</taxon>
    </lineage>
</organism>